<feature type="transmembrane region" description="Helical" evidence="7">
    <location>
        <begin position="136"/>
        <end position="158"/>
    </location>
</feature>
<gene>
    <name evidence="8" type="ORF">SAMN06273572_105156</name>
</gene>
<keyword evidence="4 7" id="KW-0812">Transmembrane</keyword>
<evidence type="ECO:0000256" key="4">
    <source>
        <dbReference type="ARBA" id="ARBA00022692"/>
    </source>
</evidence>
<evidence type="ECO:0000313" key="9">
    <source>
        <dbReference type="Proteomes" id="UP000220034"/>
    </source>
</evidence>
<evidence type="ECO:0000256" key="5">
    <source>
        <dbReference type="ARBA" id="ARBA00022989"/>
    </source>
</evidence>
<dbReference type="InterPro" id="IPR048279">
    <property type="entry name" value="MdtK-like"/>
</dbReference>
<proteinExistence type="predicted"/>
<dbReference type="GO" id="GO:0015297">
    <property type="term" value="F:antiporter activity"/>
    <property type="evidence" value="ECO:0007669"/>
    <property type="project" value="InterPro"/>
</dbReference>
<feature type="transmembrane region" description="Helical" evidence="7">
    <location>
        <begin position="405"/>
        <end position="433"/>
    </location>
</feature>
<keyword evidence="6 7" id="KW-0472">Membrane</keyword>
<dbReference type="InterPro" id="IPR002528">
    <property type="entry name" value="MATE_fam"/>
</dbReference>
<dbReference type="NCBIfam" id="TIGR00797">
    <property type="entry name" value="matE"/>
    <property type="match status" value="1"/>
</dbReference>
<organism evidence="8 9">
    <name type="scientific">Pontivivens marinum</name>
    <dbReference type="NCBI Taxonomy" id="1690039"/>
    <lineage>
        <taxon>Bacteria</taxon>
        <taxon>Pseudomonadati</taxon>
        <taxon>Pseudomonadota</taxon>
        <taxon>Alphaproteobacteria</taxon>
        <taxon>Rhodobacterales</taxon>
        <taxon>Paracoccaceae</taxon>
        <taxon>Pontivivens</taxon>
    </lineage>
</organism>
<evidence type="ECO:0000256" key="2">
    <source>
        <dbReference type="ARBA" id="ARBA00022448"/>
    </source>
</evidence>
<feature type="transmembrane region" description="Helical" evidence="7">
    <location>
        <begin position="350"/>
        <end position="376"/>
    </location>
</feature>
<dbReference type="RefSeq" id="WP_097930600.1">
    <property type="nucleotide sequence ID" value="NZ_OCTN01000005.1"/>
</dbReference>
<dbReference type="InterPro" id="IPR051327">
    <property type="entry name" value="MATE_MepA_subfamily"/>
</dbReference>
<feature type="transmembrane region" description="Helical" evidence="7">
    <location>
        <begin position="278"/>
        <end position="297"/>
    </location>
</feature>
<dbReference type="OrthoDB" id="9806302at2"/>
<feature type="transmembrane region" description="Helical" evidence="7">
    <location>
        <begin position="97"/>
        <end position="116"/>
    </location>
</feature>
<feature type="transmembrane region" description="Helical" evidence="7">
    <location>
        <begin position="192"/>
        <end position="211"/>
    </location>
</feature>
<comment type="subcellular location">
    <subcellularLocation>
        <location evidence="1">Cell inner membrane</location>
        <topology evidence="1">Multi-pass membrane protein</topology>
    </subcellularLocation>
</comment>
<keyword evidence="9" id="KW-1185">Reference proteome</keyword>
<evidence type="ECO:0000256" key="7">
    <source>
        <dbReference type="SAM" id="Phobius"/>
    </source>
</evidence>
<keyword evidence="3" id="KW-1003">Cell membrane</keyword>
<evidence type="ECO:0000256" key="3">
    <source>
        <dbReference type="ARBA" id="ARBA00022475"/>
    </source>
</evidence>
<dbReference type="PIRSF" id="PIRSF006603">
    <property type="entry name" value="DinF"/>
    <property type="match status" value="1"/>
</dbReference>
<feature type="transmembrane region" description="Helical" evidence="7">
    <location>
        <begin position="317"/>
        <end position="338"/>
    </location>
</feature>
<dbReference type="Pfam" id="PF01554">
    <property type="entry name" value="MatE"/>
    <property type="match status" value="2"/>
</dbReference>
<dbReference type="AlphaFoldDB" id="A0A2C9CTY7"/>
<dbReference type="EMBL" id="OCTN01000005">
    <property type="protein sequence ID" value="SOH94732.1"/>
    <property type="molecule type" value="Genomic_DNA"/>
</dbReference>
<protein>
    <submittedName>
        <fullName evidence="8">Putative efflux protein, MATE family</fullName>
    </submittedName>
</protein>
<keyword evidence="5 7" id="KW-1133">Transmembrane helix</keyword>
<feature type="transmembrane region" description="Helical" evidence="7">
    <location>
        <begin position="165"/>
        <end position="186"/>
    </location>
</feature>
<dbReference type="Proteomes" id="UP000220034">
    <property type="component" value="Unassembled WGS sequence"/>
</dbReference>
<dbReference type="PANTHER" id="PTHR43823:SF3">
    <property type="entry name" value="MULTIDRUG EXPORT PROTEIN MEPA"/>
    <property type="match status" value="1"/>
</dbReference>
<dbReference type="PANTHER" id="PTHR43823">
    <property type="entry name" value="SPORULATION PROTEIN YKVU"/>
    <property type="match status" value="1"/>
</dbReference>
<accession>A0A2C9CTY7</accession>
<feature type="transmembrane region" description="Helical" evidence="7">
    <location>
        <begin position="53"/>
        <end position="77"/>
    </location>
</feature>
<dbReference type="GO" id="GO:0005886">
    <property type="term" value="C:plasma membrane"/>
    <property type="evidence" value="ECO:0007669"/>
    <property type="project" value="UniProtKB-SubCell"/>
</dbReference>
<evidence type="ECO:0000256" key="1">
    <source>
        <dbReference type="ARBA" id="ARBA00004429"/>
    </source>
</evidence>
<evidence type="ECO:0000313" key="8">
    <source>
        <dbReference type="EMBL" id="SOH94732.1"/>
    </source>
</evidence>
<keyword evidence="2" id="KW-0813">Transport</keyword>
<dbReference type="GO" id="GO:0042910">
    <property type="term" value="F:xenobiotic transmembrane transporter activity"/>
    <property type="evidence" value="ECO:0007669"/>
    <property type="project" value="InterPro"/>
</dbReference>
<name>A0A2C9CTY7_9RHOB</name>
<reference evidence="9" key="1">
    <citation type="submission" date="2017-09" db="EMBL/GenBank/DDBJ databases">
        <authorList>
            <person name="Varghese N."/>
            <person name="Submissions S."/>
        </authorList>
    </citation>
    <scope>NUCLEOTIDE SEQUENCE [LARGE SCALE GENOMIC DNA]</scope>
    <source>
        <strain evidence="9">C7</strain>
    </source>
</reference>
<evidence type="ECO:0000256" key="6">
    <source>
        <dbReference type="ARBA" id="ARBA00023136"/>
    </source>
</evidence>
<sequence length="463" mass="48645">MVEKAKFLHGPLMGHVAVMSFTASLGLMAVFLVDFADMLFISMLGNAALAAAIGYAGAILFFTTSISIAFAIATAALSARAIGQGDNDRARHVASHAITFGIGIAIVIASVVWLNLHSLVALIGAQGEVADLAVGYLRIIVPSLPVIVIAMSAGAFLRAHGAARAAMWSTIGGAVVNAVLDPILIFGFDMELQGAAIASVISRMAMAWFALRPIWRDYGGLPLPRISELVADIRPVAALAIPAMMTNVATPVGQAWVTRSMAQFGEDAVAGMAIISRIAPVAFAVIFALSGAIGPIIGQNAGANQPERVRRAFTDGLLFVVGYIVVAATLLYLLRAPIAGVFEAQGITRSLIYLFCGPIALLWGFNGAIFVGNAVFNNLGHPLWSACVNWGRNTLGTIPFVALGAMWYGASGVLIGQAVGGVVFGILSIWLGYRLTSHQLPPLGDRTLPPMQIRLMQLMGRNR</sequence>
<feature type="transmembrane region" description="Helical" evidence="7">
    <location>
        <begin position="12"/>
        <end position="33"/>
    </location>
</feature>